<dbReference type="PIRSF" id="PIRSF000390">
    <property type="entry name" value="PLP_StrS"/>
    <property type="match status" value="1"/>
</dbReference>
<dbReference type="Gene3D" id="3.40.640.10">
    <property type="entry name" value="Type I PLP-dependent aspartate aminotransferase-like (Major domain)"/>
    <property type="match status" value="1"/>
</dbReference>
<dbReference type="GO" id="GO:0008483">
    <property type="term" value="F:transaminase activity"/>
    <property type="evidence" value="ECO:0007669"/>
    <property type="project" value="UniProtKB-KW"/>
</dbReference>
<dbReference type="InterPro" id="IPR015424">
    <property type="entry name" value="PyrdxlP-dep_Trfase"/>
</dbReference>
<gene>
    <name evidence="6" type="ORF">H8E29_08490</name>
</gene>
<evidence type="ECO:0000313" key="6">
    <source>
        <dbReference type="EMBL" id="MBC8335288.1"/>
    </source>
</evidence>
<dbReference type="InterPro" id="IPR000653">
    <property type="entry name" value="DegT/StrS_aminotransferase"/>
</dbReference>
<dbReference type="GO" id="GO:0000271">
    <property type="term" value="P:polysaccharide biosynthetic process"/>
    <property type="evidence" value="ECO:0007669"/>
    <property type="project" value="TreeGrafter"/>
</dbReference>
<comment type="similarity">
    <text evidence="2 5">Belongs to the DegT/DnrJ/EryC1 family.</text>
</comment>
<name>A0A8J6NGL9_9CHLR</name>
<dbReference type="Gene3D" id="3.90.1150.10">
    <property type="entry name" value="Aspartate Aminotransferase, domain 1"/>
    <property type="match status" value="1"/>
</dbReference>
<dbReference type="InterPro" id="IPR015421">
    <property type="entry name" value="PyrdxlP-dep_Trfase_major"/>
</dbReference>
<dbReference type="AlphaFoldDB" id="A0A8J6NGL9"/>
<protein>
    <submittedName>
        <fullName evidence="6">DegT/DnrJ/EryC1/StrS family aminotransferase</fullName>
    </submittedName>
</protein>
<reference evidence="6 7" key="1">
    <citation type="submission" date="2020-08" db="EMBL/GenBank/DDBJ databases">
        <title>Bridging the membrane lipid divide: bacteria of the FCB group superphylum have the potential to synthesize archaeal ether lipids.</title>
        <authorList>
            <person name="Villanueva L."/>
            <person name="Von Meijenfeldt F.A.B."/>
            <person name="Westbye A.B."/>
            <person name="Yadav S."/>
            <person name="Hopmans E.C."/>
            <person name="Dutilh B.E."/>
            <person name="Sinninghe Damste J.S."/>
        </authorList>
    </citation>
    <scope>NUCLEOTIDE SEQUENCE [LARGE SCALE GENOMIC DNA]</scope>
    <source>
        <strain evidence="6">NIOZ-UU36</strain>
    </source>
</reference>
<accession>A0A8J6NGL9</accession>
<comment type="caution">
    <text evidence="6">The sequence shown here is derived from an EMBL/GenBank/DDBJ whole genome shotgun (WGS) entry which is preliminary data.</text>
</comment>
<sequence>MNVPLLDLVAQYQEIKPEMDAAIQRVLDSGHFILGPEVAAFEKETAAYLSVAHGIGVASGTDALLLALRALEIGPGDEVILPAYTFFATIGTVLHVGATPVLVDIDVQSYCINIEQTRAKVTSATKAIIPVHLYGQAAEMDALTEIAREHDLSIIEDNAQAFGAEYKGRKTGGISDIGCLSFFPSKNLGGYGDGGMIVTNNLELAEKIRMLRAHGWKKKYFPEILGYNSRLDALQAAVLRVKLQHIDRWNDGRRKVAHVYSKALTDTPNLKTPYEAPNRKHVYHLYILQMKNRDQVQEKLKEAGIGTSIYYPQPLHLAEPCRELGYTEGDFPVTEKASRETLAIPVYPEMTAAQIEYVIDVVKRSI</sequence>
<evidence type="ECO:0000256" key="5">
    <source>
        <dbReference type="RuleBase" id="RU004508"/>
    </source>
</evidence>
<dbReference type="Pfam" id="PF01041">
    <property type="entry name" value="DegT_DnrJ_EryC1"/>
    <property type="match status" value="1"/>
</dbReference>
<organism evidence="6 7">
    <name type="scientific">Candidatus Desulfolinea nitratireducens</name>
    <dbReference type="NCBI Taxonomy" id="2841698"/>
    <lineage>
        <taxon>Bacteria</taxon>
        <taxon>Bacillati</taxon>
        <taxon>Chloroflexota</taxon>
        <taxon>Anaerolineae</taxon>
        <taxon>Anaerolineales</taxon>
        <taxon>Anaerolineales incertae sedis</taxon>
        <taxon>Candidatus Desulfolinea</taxon>
    </lineage>
</organism>
<dbReference type="CDD" id="cd00616">
    <property type="entry name" value="AHBA_syn"/>
    <property type="match status" value="1"/>
</dbReference>
<dbReference type="Proteomes" id="UP000614469">
    <property type="component" value="Unassembled WGS sequence"/>
</dbReference>
<dbReference type="InterPro" id="IPR015422">
    <property type="entry name" value="PyrdxlP-dep_Trfase_small"/>
</dbReference>
<keyword evidence="6" id="KW-0808">Transferase</keyword>
<feature type="active site" description="Proton acceptor" evidence="3">
    <location>
        <position position="186"/>
    </location>
</feature>
<dbReference type="PANTHER" id="PTHR30244:SF36">
    <property type="entry name" value="3-OXO-GLUCOSE-6-PHOSPHATE:GLUTAMATE AMINOTRANSFERASE"/>
    <property type="match status" value="1"/>
</dbReference>
<keyword evidence="6" id="KW-0032">Aminotransferase</keyword>
<feature type="modified residue" description="N6-(pyridoxal phosphate)lysine" evidence="4">
    <location>
        <position position="186"/>
    </location>
</feature>
<evidence type="ECO:0000256" key="3">
    <source>
        <dbReference type="PIRSR" id="PIRSR000390-1"/>
    </source>
</evidence>
<dbReference type="FunFam" id="3.40.640.10:FF:000089">
    <property type="entry name" value="Aminotransferase, DegT/DnrJ/EryC1/StrS family"/>
    <property type="match status" value="1"/>
</dbReference>
<proteinExistence type="inferred from homology"/>
<keyword evidence="1 4" id="KW-0663">Pyridoxal phosphate</keyword>
<evidence type="ECO:0000313" key="7">
    <source>
        <dbReference type="Proteomes" id="UP000614469"/>
    </source>
</evidence>
<dbReference type="PANTHER" id="PTHR30244">
    <property type="entry name" value="TRANSAMINASE"/>
    <property type="match status" value="1"/>
</dbReference>
<dbReference type="GO" id="GO:0030170">
    <property type="term" value="F:pyridoxal phosphate binding"/>
    <property type="evidence" value="ECO:0007669"/>
    <property type="project" value="UniProtKB-ARBA"/>
</dbReference>
<evidence type="ECO:0000256" key="2">
    <source>
        <dbReference type="ARBA" id="ARBA00037999"/>
    </source>
</evidence>
<evidence type="ECO:0000256" key="1">
    <source>
        <dbReference type="ARBA" id="ARBA00022898"/>
    </source>
</evidence>
<dbReference type="SUPFAM" id="SSF53383">
    <property type="entry name" value="PLP-dependent transferases"/>
    <property type="match status" value="1"/>
</dbReference>
<evidence type="ECO:0000256" key="4">
    <source>
        <dbReference type="PIRSR" id="PIRSR000390-2"/>
    </source>
</evidence>
<dbReference type="EMBL" id="JACNJN010000100">
    <property type="protein sequence ID" value="MBC8335288.1"/>
    <property type="molecule type" value="Genomic_DNA"/>
</dbReference>